<keyword evidence="1" id="KW-0812">Transmembrane</keyword>
<accession>A0A9P6TCW2</accession>
<gene>
    <name evidence="2" type="ORF">CROQUDRAFT_670321</name>
</gene>
<sequence length="367" mass="41702">MTAQSDEQKMIAFIMKLPPTANPYNSIAGYLVRETAPLLLPIWARIVMAVIMAGYVIMFLQSLHLIYIRIVTKTFRFHSFTRLGIVKIDVPNLTCFIYFLYSLLALADLTFQQLMDAKLVSGRQKLTLFGSKFSILLAGSWAYIWVCFCQCVSTLWDESWNHSIQRPRLSAPLRWSLNMGFVVASFWAVPILILTFLQANSEFEKLRHTLNIILSDLHHQATTYNGTGYNRMELLLRLQPASMLGVYRDRLALWIRRGIIVGLVDLIILGIIYAPLLIVSIGALRRRTAQCTFTAATGTAEESLQFQKIEARLRVEQQTIVMHAYTAYALTVIFVPVMAWQLSYKGSTFLKSETCLIITQIVCAVNP</sequence>
<dbReference type="Proteomes" id="UP000886653">
    <property type="component" value="Unassembled WGS sequence"/>
</dbReference>
<keyword evidence="1" id="KW-1133">Transmembrane helix</keyword>
<feature type="transmembrane region" description="Helical" evidence="1">
    <location>
        <begin position="42"/>
        <end position="72"/>
    </location>
</feature>
<feature type="transmembrane region" description="Helical" evidence="1">
    <location>
        <begin position="259"/>
        <end position="284"/>
    </location>
</feature>
<evidence type="ECO:0000313" key="2">
    <source>
        <dbReference type="EMBL" id="KAG0147727.1"/>
    </source>
</evidence>
<feature type="transmembrane region" description="Helical" evidence="1">
    <location>
        <begin position="320"/>
        <end position="342"/>
    </location>
</feature>
<feature type="transmembrane region" description="Helical" evidence="1">
    <location>
        <begin position="177"/>
        <end position="197"/>
    </location>
</feature>
<organism evidence="2 3">
    <name type="scientific">Cronartium quercuum f. sp. fusiforme G11</name>
    <dbReference type="NCBI Taxonomy" id="708437"/>
    <lineage>
        <taxon>Eukaryota</taxon>
        <taxon>Fungi</taxon>
        <taxon>Dikarya</taxon>
        <taxon>Basidiomycota</taxon>
        <taxon>Pucciniomycotina</taxon>
        <taxon>Pucciniomycetes</taxon>
        <taxon>Pucciniales</taxon>
        <taxon>Coleosporiaceae</taxon>
        <taxon>Cronartium</taxon>
    </lineage>
</organism>
<evidence type="ECO:0000256" key="1">
    <source>
        <dbReference type="SAM" id="Phobius"/>
    </source>
</evidence>
<feature type="transmembrane region" description="Helical" evidence="1">
    <location>
        <begin position="135"/>
        <end position="156"/>
    </location>
</feature>
<dbReference type="EMBL" id="MU167244">
    <property type="protein sequence ID" value="KAG0147727.1"/>
    <property type="molecule type" value="Genomic_DNA"/>
</dbReference>
<evidence type="ECO:0000313" key="3">
    <source>
        <dbReference type="Proteomes" id="UP000886653"/>
    </source>
</evidence>
<keyword evidence="1" id="KW-0472">Membrane</keyword>
<keyword evidence="3" id="KW-1185">Reference proteome</keyword>
<reference evidence="2" key="1">
    <citation type="submission" date="2013-11" db="EMBL/GenBank/DDBJ databases">
        <title>Genome sequence of the fusiform rust pathogen reveals effectors for host alternation and coevolution with pine.</title>
        <authorList>
            <consortium name="DOE Joint Genome Institute"/>
            <person name="Smith K."/>
            <person name="Pendleton A."/>
            <person name="Kubisiak T."/>
            <person name="Anderson C."/>
            <person name="Salamov A."/>
            <person name="Aerts A."/>
            <person name="Riley R."/>
            <person name="Clum A."/>
            <person name="Lindquist E."/>
            <person name="Ence D."/>
            <person name="Campbell M."/>
            <person name="Kronenberg Z."/>
            <person name="Feau N."/>
            <person name="Dhillon B."/>
            <person name="Hamelin R."/>
            <person name="Burleigh J."/>
            <person name="Smith J."/>
            <person name="Yandell M."/>
            <person name="Nelson C."/>
            <person name="Grigoriev I."/>
            <person name="Davis J."/>
        </authorList>
    </citation>
    <scope>NUCLEOTIDE SEQUENCE</scope>
    <source>
        <strain evidence="2">G11</strain>
    </source>
</reference>
<dbReference type="OrthoDB" id="2503731at2759"/>
<protein>
    <submittedName>
        <fullName evidence="2">Uncharacterized protein</fullName>
    </submittedName>
</protein>
<proteinExistence type="predicted"/>
<name>A0A9P6TCW2_9BASI</name>
<comment type="caution">
    <text evidence="2">The sequence shown here is derived from an EMBL/GenBank/DDBJ whole genome shotgun (WGS) entry which is preliminary data.</text>
</comment>
<feature type="transmembrane region" description="Helical" evidence="1">
    <location>
        <begin position="93"/>
        <end position="115"/>
    </location>
</feature>
<dbReference type="AlphaFoldDB" id="A0A9P6TCW2"/>